<proteinExistence type="predicted"/>
<sequence>MKVDSFESVSKISRQSFDNDNKRMKEVDQSIKSQPESLQEINEYSQEELEDDVRESVKDINDIVQKVKEDLSFEVHDETDRMMVKVIDRRTKEVIKELPPEEMLDLSARIHEMVGLLIDEKV</sequence>
<dbReference type="SUPFAM" id="SSF160214">
    <property type="entry name" value="FlaG-like"/>
    <property type="match status" value="1"/>
</dbReference>
<dbReference type="PANTHER" id="PTHR37166:SF1">
    <property type="entry name" value="PROTEIN FLAG"/>
    <property type="match status" value="1"/>
</dbReference>
<evidence type="ECO:0000313" key="3">
    <source>
        <dbReference type="Proteomes" id="UP000294697"/>
    </source>
</evidence>
<organism evidence="2 3">
    <name type="scientific">Halanaerobium saccharolyticum</name>
    <dbReference type="NCBI Taxonomy" id="43595"/>
    <lineage>
        <taxon>Bacteria</taxon>
        <taxon>Bacillati</taxon>
        <taxon>Bacillota</taxon>
        <taxon>Clostridia</taxon>
        <taxon>Halanaerobiales</taxon>
        <taxon>Halanaerobiaceae</taxon>
        <taxon>Halanaerobium</taxon>
    </lineage>
</organism>
<dbReference type="Pfam" id="PF03646">
    <property type="entry name" value="FlaG"/>
    <property type="match status" value="1"/>
</dbReference>
<dbReference type="RefSeq" id="WP_111572077.1">
    <property type="nucleotide sequence ID" value="NZ_QLME01000009.1"/>
</dbReference>
<dbReference type="InterPro" id="IPR005186">
    <property type="entry name" value="FlaG"/>
</dbReference>
<evidence type="ECO:0000256" key="1">
    <source>
        <dbReference type="SAM" id="MobiDB-lite"/>
    </source>
</evidence>
<dbReference type="InterPro" id="IPR035924">
    <property type="entry name" value="FlaG-like_sf"/>
</dbReference>
<evidence type="ECO:0000313" key="2">
    <source>
        <dbReference type="EMBL" id="TDW07264.1"/>
    </source>
</evidence>
<dbReference type="OrthoDB" id="9799867at2"/>
<reference evidence="2 3" key="1">
    <citation type="submission" date="2019-03" db="EMBL/GenBank/DDBJ databases">
        <title>Subsurface microbial communities from deep shales in Ohio and West Virginia, USA.</title>
        <authorList>
            <person name="Wrighton K."/>
        </authorList>
    </citation>
    <scope>NUCLEOTIDE SEQUENCE [LARGE SCALE GENOMIC DNA]</scope>
    <source>
        <strain evidence="2 3">MSL9.2</strain>
    </source>
</reference>
<name>A0A4V3G5Y3_9FIRM</name>
<keyword evidence="2" id="KW-0282">Flagellum</keyword>
<protein>
    <submittedName>
        <fullName evidence="2">Flagellar protein FlaG</fullName>
    </submittedName>
</protein>
<feature type="compositionally biased region" description="Basic and acidic residues" evidence="1">
    <location>
        <begin position="17"/>
        <end position="29"/>
    </location>
</feature>
<dbReference type="PANTHER" id="PTHR37166">
    <property type="entry name" value="PROTEIN FLAG"/>
    <property type="match status" value="1"/>
</dbReference>
<feature type="region of interest" description="Disordered" evidence="1">
    <location>
        <begin position="1"/>
        <end position="35"/>
    </location>
</feature>
<dbReference type="EMBL" id="SODA01000002">
    <property type="protein sequence ID" value="TDW07264.1"/>
    <property type="molecule type" value="Genomic_DNA"/>
</dbReference>
<dbReference type="Gene3D" id="3.30.160.170">
    <property type="entry name" value="FlaG-like"/>
    <property type="match status" value="1"/>
</dbReference>
<dbReference type="AlphaFoldDB" id="A0A4V3G5Y3"/>
<dbReference type="Proteomes" id="UP000294697">
    <property type="component" value="Unassembled WGS sequence"/>
</dbReference>
<keyword evidence="2" id="KW-0969">Cilium</keyword>
<accession>A0A4V3G5Y3</accession>
<comment type="caution">
    <text evidence="2">The sequence shown here is derived from an EMBL/GenBank/DDBJ whole genome shotgun (WGS) entry which is preliminary data.</text>
</comment>
<feature type="compositionally biased region" description="Polar residues" evidence="1">
    <location>
        <begin position="7"/>
        <end position="16"/>
    </location>
</feature>
<keyword evidence="2" id="KW-0966">Cell projection</keyword>
<gene>
    <name evidence="2" type="ORF">C8C77_10264</name>
</gene>